<dbReference type="HOGENOM" id="CLU_097801_0_0_10"/>
<evidence type="ECO:0000259" key="3">
    <source>
        <dbReference type="Pfam" id="PF17415"/>
    </source>
</evidence>
<evidence type="ECO:0000313" key="5">
    <source>
        <dbReference type="Proteomes" id="UP000003805"/>
    </source>
</evidence>
<sequence>MQNSSLSFHSSFIFIINIHTVVISSKIGGSKMKRLFFYAFSFIVALSSLYLYSCDNDDTDYSVRYPNALVTIKTNSSTGQVYFQLDDSTTILPVNIDKSLYGKKELRALTNFKVQEGQSGHYSKSAYVNWVDTILTKNIAQSFGDKNNEKYGNDAIEIVKDWTTVVEDGYLTLRFRTYFGNRTKHAINLVKGDKPYEVVLHHNAFGDTRGFVRDGLVAFSLKDLPDTQGKTVDLTLKWQSFSGMKSVKFKYTTRK</sequence>
<reference evidence="4 5" key="1">
    <citation type="submission" date="2010-02" db="EMBL/GenBank/DDBJ databases">
        <title>The Genome Sequence of Prevotella oris strain C735.</title>
        <authorList>
            <consortium name="The Broad Institute Genome Sequencing Platform"/>
            <person name="Ward D."/>
            <person name="Feldgarden M."/>
            <person name="Earl A."/>
            <person name="Young S.K."/>
            <person name="Zeng Q."/>
            <person name="Koehrsen M."/>
            <person name="Alvarado L."/>
            <person name="Berlin A."/>
            <person name="Bochicchio J."/>
            <person name="Borenstein D."/>
            <person name="Chapman S.B."/>
            <person name="Chen Z."/>
            <person name="Engels R."/>
            <person name="Freedman E."/>
            <person name="Gellesch M."/>
            <person name="Goldberg J."/>
            <person name="Griggs A."/>
            <person name="Gujja S."/>
            <person name="Heilman E."/>
            <person name="Heiman D."/>
            <person name="Hepburn T."/>
            <person name="Howarth C."/>
            <person name="Jen D."/>
            <person name="Larson L."/>
            <person name="Mehta T."/>
            <person name="Park D."/>
            <person name="Pearson M."/>
            <person name="Roberts A."/>
            <person name="Saif S."/>
            <person name="Shea T."/>
            <person name="Shenoy N."/>
            <person name="Sisk P."/>
            <person name="Stolte C."/>
            <person name="Sykes S."/>
            <person name="Thomson T."/>
            <person name="Walk T."/>
            <person name="White J."/>
            <person name="Yandava C."/>
            <person name="Sibley C.D."/>
            <person name="Field T.R."/>
            <person name="Grinwis M."/>
            <person name="Eshaghurshan C.S."/>
            <person name="Surette M.G."/>
            <person name="Haas B."/>
            <person name="Nusbaum C."/>
            <person name="Birren B."/>
        </authorList>
    </citation>
    <scope>NUCLEOTIDE SEQUENCE [LARGE SCALE GENOMIC DNA]</scope>
    <source>
        <strain evidence="4 5">C735</strain>
    </source>
</reference>
<dbReference type="Gene3D" id="2.60.40.2370">
    <property type="entry name" value="NigD-like, C-terminal beta sandwich domain"/>
    <property type="match status" value="1"/>
</dbReference>
<keyword evidence="1" id="KW-1133">Transmembrane helix</keyword>
<dbReference type="Gene3D" id="2.40.50.500">
    <property type="entry name" value="NigD-like N-terminal OB domain"/>
    <property type="match status" value="1"/>
</dbReference>
<proteinExistence type="predicted"/>
<organism evidence="4 5">
    <name type="scientific">Segatella oris C735</name>
    <dbReference type="NCBI Taxonomy" id="563008"/>
    <lineage>
        <taxon>Bacteria</taxon>
        <taxon>Pseudomonadati</taxon>
        <taxon>Bacteroidota</taxon>
        <taxon>Bacteroidia</taxon>
        <taxon>Bacteroidales</taxon>
        <taxon>Prevotellaceae</taxon>
        <taxon>Segatella</taxon>
    </lineage>
</organism>
<feature type="domain" description="NigD-like N-terminal OB" evidence="2">
    <location>
        <begin position="69"/>
        <end position="134"/>
    </location>
</feature>
<dbReference type="Proteomes" id="UP000003805">
    <property type="component" value="Unassembled WGS sequence"/>
</dbReference>
<feature type="transmembrane region" description="Helical" evidence="1">
    <location>
        <begin position="35"/>
        <end position="52"/>
    </location>
</feature>
<evidence type="ECO:0000256" key="1">
    <source>
        <dbReference type="SAM" id="Phobius"/>
    </source>
</evidence>
<keyword evidence="1" id="KW-0472">Membrane</keyword>
<dbReference type="Pfam" id="PF17415">
    <property type="entry name" value="NigD_C"/>
    <property type="match status" value="1"/>
</dbReference>
<dbReference type="InterPro" id="IPR038179">
    <property type="entry name" value="NigD-like_N_sf"/>
</dbReference>
<dbReference type="InterPro" id="IPR024299">
    <property type="entry name" value="NigD-like_OB_dom"/>
</dbReference>
<accession>D7NEN2</accession>
<dbReference type="InterPro" id="IPR038143">
    <property type="entry name" value="NigD-like_C_dom_sf"/>
</dbReference>
<keyword evidence="1" id="KW-0812">Transmembrane</keyword>
<evidence type="ECO:0000313" key="4">
    <source>
        <dbReference type="EMBL" id="EFI48014.1"/>
    </source>
</evidence>
<dbReference type="eggNOG" id="ENOG502Z82F">
    <property type="taxonomic scope" value="Bacteria"/>
</dbReference>
<dbReference type="InterPro" id="IPR035376">
    <property type="entry name" value="NigD_C"/>
</dbReference>
<keyword evidence="5" id="KW-1185">Reference proteome</keyword>
<feature type="transmembrane region" description="Helical" evidence="1">
    <location>
        <begin position="6"/>
        <end position="23"/>
    </location>
</feature>
<evidence type="ECO:0000259" key="2">
    <source>
        <dbReference type="Pfam" id="PF12667"/>
    </source>
</evidence>
<protein>
    <recommendedName>
        <fullName evidence="6">NigD-like C-terminal beta sandwich domain-containing protein</fullName>
    </recommendedName>
</protein>
<dbReference type="Pfam" id="PF12667">
    <property type="entry name" value="NigD_N"/>
    <property type="match status" value="1"/>
</dbReference>
<gene>
    <name evidence="4" type="ORF">HMPREF0665_02012</name>
</gene>
<evidence type="ECO:0008006" key="6">
    <source>
        <dbReference type="Google" id="ProtNLM"/>
    </source>
</evidence>
<name>D7NEN2_9BACT</name>
<feature type="domain" description="NigD-like C-terminal" evidence="3">
    <location>
        <begin position="143"/>
        <end position="251"/>
    </location>
</feature>
<dbReference type="AlphaFoldDB" id="D7NEN2"/>
<dbReference type="EMBL" id="GL349570">
    <property type="protein sequence ID" value="EFI48014.1"/>
    <property type="molecule type" value="Genomic_DNA"/>
</dbReference>